<feature type="transmembrane region" description="Helical" evidence="1">
    <location>
        <begin position="157"/>
        <end position="173"/>
    </location>
</feature>
<dbReference type="InterPro" id="IPR007163">
    <property type="entry name" value="VCA0040-like"/>
</dbReference>
<gene>
    <name evidence="2" type="ORF">ABXZ32_01300</name>
</gene>
<dbReference type="Proteomes" id="UP001549773">
    <property type="component" value="Unassembled WGS sequence"/>
</dbReference>
<feature type="transmembrane region" description="Helical" evidence="1">
    <location>
        <begin position="223"/>
        <end position="247"/>
    </location>
</feature>
<keyword evidence="3" id="KW-1185">Reference proteome</keyword>
<dbReference type="Pfam" id="PF04018">
    <property type="entry name" value="VCA0040-like"/>
    <property type="match status" value="1"/>
</dbReference>
<sequence length="339" mass="38133">MRAERTLMDKIFLIIKGLFMGAANKVPGVSGGIVAFVAGFYEEFIYSLQKINLKAFKLIVNGRFKSFYKYVNGQFLSLLIFGMLVSYFSISQILDYFLEKKELYVWAAFFGMIIGSIYYISKGFGHWNKKTIISGILGLLIGISISFLNPATENDNLFFIFFCGIISVSGMTLPGLSGSFILILLGNYVLLLVDSVNALYYTFAEIMEADFSFISNPRRMNTLKILAVFTLGSATGLVTLSHILSYVLKHYKNITTAVIIGFITGSLGVVWPWKKTILKTDALGNVLIDSNGNEIILNYERFIPDMGNMESWWAIFYMILGAGILLGLERYGRYRSYKK</sequence>
<reference evidence="2 3" key="1">
    <citation type="submission" date="2024-07" db="EMBL/GenBank/DDBJ databases">
        <title>The genome sequence of type strain Sediminicola luteus GDMCC 1.2596T.</title>
        <authorList>
            <person name="Liu Y."/>
        </authorList>
    </citation>
    <scope>NUCLEOTIDE SEQUENCE [LARGE SCALE GENOMIC DNA]</scope>
    <source>
        <strain evidence="2 3">GDMCC 1.2596</strain>
    </source>
</reference>
<comment type="caution">
    <text evidence="2">The sequence shown here is derived from an EMBL/GenBank/DDBJ whole genome shotgun (WGS) entry which is preliminary data.</text>
</comment>
<organism evidence="2 3">
    <name type="scientific">Sediminicola luteus</name>
    <dbReference type="NCBI Taxonomy" id="319238"/>
    <lineage>
        <taxon>Bacteria</taxon>
        <taxon>Pseudomonadati</taxon>
        <taxon>Bacteroidota</taxon>
        <taxon>Flavobacteriia</taxon>
        <taxon>Flavobacteriales</taxon>
        <taxon>Flavobacteriaceae</taxon>
        <taxon>Sediminicola</taxon>
    </lineage>
</organism>
<keyword evidence="1" id="KW-0472">Membrane</keyword>
<dbReference type="RefSeq" id="WP_354616880.1">
    <property type="nucleotide sequence ID" value="NZ_JBEWYP010000001.1"/>
</dbReference>
<feature type="transmembrane region" description="Helical" evidence="1">
    <location>
        <begin position="70"/>
        <end position="91"/>
    </location>
</feature>
<evidence type="ECO:0000256" key="1">
    <source>
        <dbReference type="SAM" id="Phobius"/>
    </source>
</evidence>
<dbReference type="PANTHER" id="PTHR37308">
    <property type="entry name" value="INTEGRAL MEMBRANE PROTEIN"/>
    <property type="match status" value="1"/>
</dbReference>
<dbReference type="PANTHER" id="PTHR37308:SF1">
    <property type="entry name" value="POLYPRENYL-PHOSPHATE TRANSPORTER"/>
    <property type="match status" value="1"/>
</dbReference>
<protein>
    <submittedName>
        <fullName evidence="2">DUF368 domain-containing protein</fullName>
    </submittedName>
</protein>
<feature type="transmembrane region" description="Helical" evidence="1">
    <location>
        <begin position="103"/>
        <end position="120"/>
    </location>
</feature>
<keyword evidence="1" id="KW-0812">Transmembrane</keyword>
<dbReference type="EMBL" id="JBEWYP010000001">
    <property type="protein sequence ID" value="MET7028008.1"/>
    <property type="molecule type" value="Genomic_DNA"/>
</dbReference>
<feature type="transmembrane region" description="Helical" evidence="1">
    <location>
        <begin position="132"/>
        <end position="151"/>
    </location>
</feature>
<keyword evidence="1" id="KW-1133">Transmembrane helix</keyword>
<feature type="transmembrane region" description="Helical" evidence="1">
    <location>
        <begin position="7"/>
        <end position="23"/>
    </location>
</feature>
<feature type="transmembrane region" description="Helical" evidence="1">
    <location>
        <begin position="311"/>
        <end position="328"/>
    </location>
</feature>
<proteinExistence type="predicted"/>
<feature type="transmembrane region" description="Helical" evidence="1">
    <location>
        <begin position="254"/>
        <end position="273"/>
    </location>
</feature>
<evidence type="ECO:0000313" key="3">
    <source>
        <dbReference type="Proteomes" id="UP001549773"/>
    </source>
</evidence>
<evidence type="ECO:0000313" key="2">
    <source>
        <dbReference type="EMBL" id="MET7028008.1"/>
    </source>
</evidence>
<accession>A0ABV2TRX5</accession>
<name>A0ABV2TRX5_9FLAO</name>